<feature type="compositionally biased region" description="Polar residues" evidence="1">
    <location>
        <begin position="261"/>
        <end position="276"/>
    </location>
</feature>
<feature type="compositionally biased region" description="Polar residues" evidence="1">
    <location>
        <begin position="344"/>
        <end position="368"/>
    </location>
</feature>
<dbReference type="AlphaFoldDB" id="A0A9N9UWW6"/>
<dbReference type="Proteomes" id="UP000754883">
    <property type="component" value="Unassembled WGS sequence"/>
</dbReference>
<name>A0A9N9UWW6_9HYPO</name>
<feature type="compositionally biased region" description="Basic and acidic residues" evidence="1">
    <location>
        <begin position="563"/>
        <end position="585"/>
    </location>
</feature>
<evidence type="ECO:0000256" key="1">
    <source>
        <dbReference type="SAM" id="MobiDB-lite"/>
    </source>
</evidence>
<proteinExistence type="predicted"/>
<evidence type="ECO:0000313" key="3">
    <source>
        <dbReference type="Proteomes" id="UP000754883"/>
    </source>
</evidence>
<accession>A0A9N9UWW6</accession>
<dbReference type="EMBL" id="CABFNO020001553">
    <property type="protein sequence ID" value="CAG9999736.1"/>
    <property type="molecule type" value="Genomic_DNA"/>
</dbReference>
<evidence type="ECO:0000313" key="2">
    <source>
        <dbReference type="EMBL" id="CAG9999736.1"/>
    </source>
</evidence>
<feature type="region of interest" description="Disordered" evidence="1">
    <location>
        <begin position="257"/>
        <end position="387"/>
    </location>
</feature>
<keyword evidence="3" id="KW-1185">Reference proteome</keyword>
<feature type="region of interest" description="Disordered" evidence="1">
    <location>
        <begin position="507"/>
        <end position="594"/>
    </location>
</feature>
<evidence type="ECO:0008006" key="4">
    <source>
        <dbReference type="Google" id="ProtNLM"/>
    </source>
</evidence>
<feature type="compositionally biased region" description="Polar residues" evidence="1">
    <location>
        <begin position="287"/>
        <end position="317"/>
    </location>
</feature>
<protein>
    <recommendedName>
        <fullName evidence="4">DNA (cytosine-5)-methyltransferase 1 replication foci domain-containing protein</fullName>
    </recommendedName>
</protein>
<reference evidence="2" key="1">
    <citation type="submission" date="2021-10" db="EMBL/GenBank/DDBJ databases">
        <authorList>
            <person name="Piombo E."/>
        </authorList>
    </citation>
    <scope>NUCLEOTIDE SEQUENCE</scope>
</reference>
<feature type="compositionally biased region" description="Polar residues" evidence="1">
    <location>
        <begin position="377"/>
        <end position="387"/>
    </location>
</feature>
<sequence>MARRSRKDSDSSVETVDFSRIRWREESTVLRTLPPETASNPWPCFELRDAVVLNKDGTALENALNVLLDGPFIVRGTMVIDEDEQREYLVGRFKNEVPIQINSCSLYSIGEAPGEDAKGEPPSLQILWVAGQGGWFEVNPAPAYQLMHRKIREAIKLYYTIYDIYDTFGAQTLNRQSKTSNTSDPIERLAPVFLQYAIRVGDGSTVEEVATRCNEIAPFLLCQFLKTDEEYNDWKKTYLYRWLTSNHKETYDKTWKALRSPSKNQAPPSTTGSSLNEAPPRSHKESSVNSDSTAHTSRKGTQTLRSTRTRPGSSVVTTEDAPTPEQAPTTTIPIHSRATRSRSKSNNPVPETIPETTQKGTPSDSAQNGKKILPAPSASTDDPNPFNSLLEVLEDAFDELSQKKKPPTKTQILNKIYFGNKFPNYRAGPGAHRIPVEEVFHFNAARLIQVLDKKKYSGSEIYAYIQQLAKTKFEPVALTLDKFPFLIVPRKSKPFYPRTATNQVIDTTSGLVDDDSEAHDDIPETPRVGKTSFRRAGKSTLRPATSTKKRHHSDIESDSESPLAREAKKSHYFSDHDESNNKNVDESDEGESSFASVDPIRLVIRADKIPSTVPRGPDNAWTCDEEDCDYMVRGGDEEDCKARINEHFHAHEQQHNRVQLAMTEGTRGHLPVNHLLEKLKRLGEASIQEEPRTVDGTILPQPIRRNLIV</sequence>
<organism evidence="2 3">
    <name type="scientific">Clonostachys byssicola</name>
    <dbReference type="NCBI Taxonomy" id="160290"/>
    <lineage>
        <taxon>Eukaryota</taxon>
        <taxon>Fungi</taxon>
        <taxon>Dikarya</taxon>
        <taxon>Ascomycota</taxon>
        <taxon>Pezizomycotina</taxon>
        <taxon>Sordariomycetes</taxon>
        <taxon>Hypocreomycetidae</taxon>
        <taxon>Hypocreales</taxon>
        <taxon>Bionectriaceae</taxon>
        <taxon>Clonostachys</taxon>
    </lineage>
</organism>
<dbReference type="OrthoDB" id="5382953at2759"/>
<gene>
    <name evidence="2" type="ORF">CBYS24578_00002648</name>
</gene>
<comment type="caution">
    <text evidence="2">The sequence shown here is derived from an EMBL/GenBank/DDBJ whole genome shotgun (WGS) entry which is preliminary data.</text>
</comment>